<sequence length="401" mass="45305">MSKIANILLHVLIFVTIIHWRAFDAMIVLSLLILIAGRPFSIDQIAGALKQTKLFHFLIVAWLLVVFIGNYLYGTPAEVLNFRWIFGSYIIYAVSRLNRVKDDSFLSTTSLVVTAGAILAFVYAYQSTTSWPSQDNRFSGFYHNPNVYGMTLSLPCVYLIGWVLTAIFFKKKISTWNILALGTLTATVFFTYSRSSWMGLVSATLMAVFVMRKNRTVILGFIFSILVGIIMFLTNFMSLKERLLYTGDFTGATSTTVRIEIWKANIAMFLDQPWFGVGYWHNTELLSKYTTPDKVPGDDIFAHAHNQYLQVLSGTGIIGFTIYLLLIAVIGFYFWGKYQSSKDVLVKRIALCAFLSFVSYLFTSLSDSPLDSRETRDFFMIILAGSLGIIHNRTQPATINS</sequence>
<feature type="transmembrane region" description="Helical" evidence="5">
    <location>
        <begin position="79"/>
        <end position="98"/>
    </location>
</feature>
<dbReference type="EMBL" id="LUKF01000005">
    <property type="protein sequence ID" value="KYG69908.1"/>
    <property type="molecule type" value="Genomic_DNA"/>
</dbReference>
<dbReference type="AlphaFoldDB" id="A0A150WTP9"/>
<feature type="domain" description="O-antigen ligase-related" evidence="6">
    <location>
        <begin position="180"/>
        <end position="324"/>
    </location>
</feature>
<dbReference type="Proteomes" id="UP000075391">
    <property type="component" value="Unassembled WGS sequence"/>
</dbReference>
<evidence type="ECO:0000256" key="4">
    <source>
        <dbReference type="ARBA" id="ARBA00023136"/>
    </source>
</evidence>
<keyword evidence="2 5" id="KW-0812">Transmembrane</keyword>
<evidence type="ECO:0000259" key="6">
    <source>
        <dbReference type="Pfam" id="PF04932"/>
    </source>
</evidence>
<keyword evidence="3 5" id="KW-1133">Transmembrane helix</keyword>
<evidence type="ECO:0000313" key="8">
    <source>
        <dbReference type="Proteomes" id="UP000075391"/>
    </source>
</evidence>
<dbReference type="InterPro" id="IPR051533">
    <property type="entry name" value="WaaL-like"/>
</dbReference>
<accession>A0A150WTP9</accession>
<feature type="transmembrane region" description="Helical" evidence="5">
    <location>
        <begin position="176"/>
        <end position="197"/>
    </location>
</feature>
<feature type="transmembrane region" description="Helical" evidence="5">
    <location>
        <begin position="54"/>
        <end position="73"/>
    </location>
</feature>
<protein>
    <recommendedName>
        <fullName evidence="6">O-antigen ligase-related domain-containing protein</fullName>
    </recommendedName>
</protein>
<comment type="caution">
    <text evidence="7">The sequence shown here is derived from an EMBL/GenBank/DDBJ whole genome shotgun (WGS) entry which is preliminary data.</text>
</comment>
<feature type="transmembrane region" description="Helical" evidence="5">
    <location>
        <begin position="146"/>
        <end position="169"/>
    </location>
</feature>
<feature type="transmembrane region" description="Helical" evidence="5">
    <location>
        <begin position="105"/>
        <end position="126"/>
    </location>
</feature>
<name>A0A150WTP9_BDEBC</name>
<evidence type="ECO:0000256" key="1">
    <source>
        <dbReference type="ARBA" id="ARBA00004141"/>
    </source>
</evidence>
<reference evidence="7 8" key="1">
    <citation type="submission" date="2016-03" db="EMBL/GenBank/DDBJ databases">
        <authorList>
            <person name="Ploux O."/>
        </authorList>
    </citation>
    <scope>NUCLEOTIDE SEQUENCE [LARGE SCALE GENOMIC DNA]</scope>
    <source>
        <strain evidence="7 8">BER2</strain>
    </source>
</reference>
<feature type="transmembrane region" description="Helical" evidence="5">
    <location>
        <begin position="311"/>
        <end position="336"/>
    </location>
</feature>
<evidence type="ECO:0000256" key="3">
    <source>
        <dbReference type="ARBA" id="ARBA00022989"/>
    </source>
</evidence>
<comment type="subcellular location">
    <subcellularLocation>
        <location evidence="1">Membrane</location>
        <topology evidence="1">Multi-pass membrane protein</topology>
    </subcellularLocation>
</comment>
<evidence type="ECO:0000256" key="5">
    <source>
        <dbReference type="SAM" id="Phobius"/>
    </source>
</evidence>
<dbReference type="OrthoDB" id="9783389at2"/>
<feature type="transmembrane region" description="Helical" evidence="5">
    <location>
        <begin position="217"/>
        <end position="236"/>
    </location>
</feature>
<keyword evidence="4 5" id="KW-0472">Membrane</keyword>
<evidence type="ECO:0000256" key="2">
    <source>
        <dbReference type="ARBA" id="ARBA00022692"/>
    </source>
</evidence>
<proteinExistence type="predicted"/>
<dbReference type="Pfam" id="PF04932">
    <property type="entry name" value="Wzy_C"/>
    <property type="match status" value="1"/>
</dbReference>
<gene>
    <name evidence="7" type="ORF">AZI85_16065</name>
</gene>
<dbReference type="PANTHER" id="PTHR37422:SF13">
    <property type="entry name" value="LIPOPOLYSACCHARIDE BIOSYNTHESIS PROTEIN PA4999-RELATED"/>
    <property type="match status" value="1"/>
</dbReference>
<dbReference type="GO" id="GO:0016020">
    <property type="term" value="C:membrane"/>
    <property type="evidence" value="ECO:0007669"/>
    <property type="project" value="UniProtKB-SubCell"/>
</dbReference>
<dbReference type="InterPro" id="IPR007016">
    <property type="entry name" value="O-antigen_ligase-rel_domated"/>
</dbReference>
<feature type="transmembrane region" description="Helical" evidence="5">
    <location>
        <begin position="348"/>
        <end position="366"/>
    </location>
</feature>
<dbReference type="RefSeq" id="WP_063243120.1">
    <property type="nucleotide sequence ID" value="NZ_LUKF01000005.1"/>
</dbReference>
<evidence type="ECO:0000313" key="7">
    <source>
        <dbReference type="EMBL" id="KYG69908.1"/>
    </source>
</evidence>
<dbReference type="PANTHER" id="PTHR37422">
    <property type="entry name" value="TEICHURONIC ACID BIOSYNTHESIS PROTEIN TUAE"/>
    <property type="match status" value="1"/>
</dbReference>
<feature type="transmembrane region" description="Helical" evidence="5">
    <location>
        <begin position="12"/>
        <end position="34"/>
    </location>
</feature>
<organism evidence="7 8">
    <name type="scientific">Bdellovibrio bacteriovorus</name>
    <dbReference type="NCBI Taxonomy" id="959"/>
    <lineage>
        <taxon>Bacteria</taxon>
        <taxon>Pseudomonadati</taxon>
        <taxon>Bdellovibrionota</taxon>
        <taxon>Bdellovibrionia</taxon>
        <taxon>Bdellovibrionales</taxon>
        <taxon>Pseudobdellovibrionaceae</taxon>
        <taxon>Bdellovibrio</taxon>
    </lineage>
</organism>